<evidence type="ECO:0000313" key="2">
    <source>
        <dbReference type="Proteomes" id="UP000595437"/>
    </source>
</evidence>
<gene>
    <name evidence="1" type="ORF">FKW44_014519</name>
</gene>
<protein>
    <submittedName>
        <fullName evidence="1">Uncharacterized protein</fullName>
    </submittedName>
</protein>
<feature type="non-terminal residue" evidence="1">
    <location>
        <position position="55"/>
    </location>
</feature>
<dbReference type="AlphaFoldDB" id="A0A7T8GZ48"/>
<organism evidence="1 2">
    <name type="scientific">Caligus rogercresseyi</name>
    <name type="common">Sea louse</name>
    <dbReference type="NCBI Taxonomy" id="217165"/>
    <lineage>
        <taxon>Eukaryota</taxon>
        <taxon>Metazoa</taxon>
        <taxon>Ecdysozoa</taxon>
        <taxon>Arthropoda</taxon>
        <taxon>Crustacea</taxon>
        <taxon>Multicrustacea</taxon>
        <taxon>Hexanauplia</taxon>
        <taxon>Copepoda</taxon>
        <taxon>Siphonostomatoida</taxon>
        <taxon>Caligidae</taxon>
        <taxon>Caligus</taxon>
    </lineage>
</organism>
<reference evidence="2" key="1">
    <citation type="submission" date="2021-01" db="EMBL/GenBank/DDBJ databases">
        <title>Caligus Genome Assembly.</title>
        <authorList>
            <person name="Gallardo-Escarate C."/>
        </authorList>
    </citation>
    <scope>NUCLEOTIDE SEQUENCE [LARGE SCALE GENOMIC DNA]</scope>
</reference>
<accession>A0A7T8GZ48</accession>
<dbReference type="Proteomes" id="UP000595437">
    <property type="component" value="Chromosome 9"/>
</dbReference>
<sequence>MAEKKLLHRNYSRRSFLQILSDVMKDASLDYATTKAPGSPMVSLRVSTEHLASTT</sequence>
<name>A0A7T8GZ48_CALRO</name>
<evidence type="ECO:0000313" key="1">
    <source>
        <dbReference type="EMBL" id="QQP40473.1"/>
    </source>
</evidence>
<dbReference type="EMBL" id="CP045898">
    <property type="protein sequence ID" value="QQP40473.1"/>
    <property type="molecule type" value="Genomic_DNA"/>
</dbReference>
<proteinExistence type="predicted"/>
<keyword evidence="2" id="KW-1185">Reference proteome</keyword>